<dbReference type="SUPFAM" id="SSF56672">
    <property type="entry name" value="DNA/RNA polymerases"/>
    <property type="match status" value="1"/>
</dbReference>
<dbReference type="InterPro" id="IPR052055">
    <property type="entry name" value="Hepadnavirus_pol/RT"/>
</dbReference>
<dbReference type="GO" id="GO:0003964">
    <property type="term" value="F:RNA-directed DNA polymerase activity"/>
    <property type="evidence" value="ECO:0007669"/>
    <property type="project" value="UniProtKB-KW"/>
</dbReference>
<feature type="domain" description="Reverse transcriptase" evidence="1">
    <location>
        <begin position="147"/>
        <end position="353"/>
    </location>
</feature>
<dbReference type="AlphaFoldDB" id="A0A0J7KLP1"/>
<keyword evidence="2" id="KW-0548">Nucleotidyltransferase</keyword>
<evidence type="ECO:0000313" key="3">
    <source>
        <dbReference type="Proteomes" id="UP000036403"/>
    </source>
</evidence>
<proteinExistence type="predicted"/>
<dbReference type="InterPro" id="IPR043502">
    <property type="entry name" value="DNA/RNA_pol_sf"/>
</dbReference>
<sequence>TAHNLDCFALLVVTDESDTWCSKSISDKENEESAISPEALEERISAEENNFAELDQETLEILGDDSGCKDEGRLTLHPMLALAWEKILLEGLKKEKKVEILEKYLRKGNCPIQAPKLNPEIEASVNDTIKKRDKLRRATGDKAIEDPFRRDHTRKEEVAGQRIRAKHKLNKQRHSRTLYLQLKNKSGGDIQGYKILFASTPTQQDKFREGLLNKRDELYIQDTINTLMIKGAIRRVRPCEGQFLFTFFLVPKSNGKQRWREQIYEWSCVPFGLSVAPWLYTKMMKPVKNVFRERELLSVVYLDDWLCFGKTKEECAENIEVTKQTLESLGFVINEEKSCLAPNTRCQFLGFILDSIKNTLELPEVKRRQIIQSIKELRKLRSCSSKEFAQLVGRITAACPAVQYGWLYTKDASTTGWGAACNGEVTYGA</sequence>
<dbReference type="PANTHER" id="PTHR33050">
    <property type="entry name" value="REVERSE TRANSCRIPTASE DOMAIN-CONTAINING PROTEIN"/>
    <property type="match status" value="1"/>
</dbReference>
<dbReference type="Pfam" id="PF00078">
    <property type="entry name" value="RVT_1"/>
    <property type="match status" value="1"/>
</dbReference>
<keyword evidence="2" id="KW-0695">RNA-directed DNA polymerase</keyword>
<comment type="caution">
    <text evidence="2">The sequence shown here is derived from an EMBL/GenBank/DDBJ whole genome shotgun (WGS) entry which is preliminary data.</text>
</comment>
<dbReference type="Gene3D" id="3.30.70.270">
    <property type="match status" value="1"/>
</dbReference>
<dbReference type="InterPro" id="IPR000477">
    <property type="entry name" value="RT_dom"/>
</dbReference>
<protein>
    <submittedName>
        <fullName evidence="2">Reverse transcriptase and recombinase</fullName>
    </submittedName>
</protein>
<evidence type="ECO:0000259" key="1">
    <source>
        <dbReference type="PROSITE" id="PS50878"/>
    </source>
</evidence>
<dbReference type="PANTHER" id="PTHR33050:SF7">
    <property type="entry name" value="RIBONUCLEASE H"/>
    <property type="match status" value="1"/>
</dbReference>
<dbReference type="EMBL" id="LBMM01005850">
    <property type="protein sequence ID" value="KMQ91154.1"/>
    <property type="molecule type" value="Genomic_DNA"/>
</dbReference>
<name>A0A0J7KLP1_LASNI</name>
<dbReference type="Proteomes" id="UP000036403">
    <property type="component" value="Unassembled WGS sequence"/>
</dbReference>
<gene>
    <name evidence="2" type="ORF">RF55_9013</name>
</gene>
<dbReference type="PaxDb" id="67767-A0A0J7KLP1"/>
<organism evidence="2 3">
    <name type="scientific">Lasius niger</name>
    <name type="common">Black garden ant</name>
    <dbReference type="NCBI Taxonomy" id="67767"/>
    <lineage>
        <taxon>Eukaryota</taxon>
        <taxon>Metazoa</taxon>
        <taxon>Ecdysozoa</taxon>
        <taxon>Arthropoda</taxon>
        <taxon>Hexapoda</taxon>
        <taxon>Insecta</taxon>
        <taxon>Pterygota</taxon>
        <taxon>Neoptera</taxon>
        <taxon>Endopterygota</taxon>
        <taxon>Hymenoptera</taxon>
        <taxon>Apocrita</taxon>
        <taxon>Aculeata</taxon>
        <taxon>Formicoidea</taxon>
        <taxon>Formicidae</taxon>
        <taxon>Formicinae</taxon>
        <taxon>Lasius</taxon>
        <taxon>Lasius</taxon>
    </lineage>
</organism>
<feature type="non-terminal residue" evidence="2">
    <location>
        <position position="1"/>
    </location>
</feature>
<keyword evidence="3" id="KW-1185">Reference proteome</keyword>
<reference evidence="2 3" key="1">
    <citation type="submission" date="2015-04" db="EMBL/GenBank/DDBJ databases">
        <title>Lasius niger genome sequencing.</title>
        <authorList>
            <person name="Konorov E.A."/>
            <person name="Nikitin M.A."/>
            <person name="Kirill M.V."/>
            <person name="Chang P."/>
        </authorList>
    </citation>
    <scope>NUCLEOTIDE SEQUENCE [LARGE SCALE GENOMIC DNA]</scope>
    <source>
        <tissue evidence="2">Whole</tissue>
    </source>
</reference>
<dbReference type="OrthoDB" id="7701645at2759"/>
<dbReference type="InterPro" id="IPR043128">
    <property type="entry name" value="Rev_trsase/Diguanyl_cyclase"/>
</dbReference>
<evidence type="ECO:0000313" key="2">
    <source>
        <dbReference type="EMBL" id="KMQ91154.1"/>
    </source>
</evidence>
<dbReference type="PROSITE" id="PS50878">
    <property type="entry name" value="RT_POL"/>
    <property type="match status" value="1"/>
</dbReference>
<keyword evidence="2" id="KW-0808">Transferase</keyword>
<accession>A0A0J7KLP1</accession>